<dbReference type="EMBL" id="SPOF01000017">
    <property type="protein sequence ID" value="TIB12781.1"/>
    <property type="molecule type" value="Genomic_DNA"/>
</dbReference>
<dbReference type="Proteomes" id="UP000306954">
    <property type="component" value="Unassembled WGS sequence"/>
</dbReference>
<sequence>YKIKKRLSSVKEIRQKLTIYETCQETLPNRISLNFTLKPAPSAFRRRLRERHTALLRVNARSLPGPTSKDAERAFCRKTSTQADKMLSNLPRGMRSVATQICSSHFPTAKSYRFRFKLSDSPLYSKCSEVDIITHMIFRCRKFDQARLSLRRIYGLGFLRFEMKYMLQMKTLLKLSTSFPKTILAPTRASPVAPLSFLLIYGTHAKNRMHLSHYNRQLSMQKKYR</sequence>
<evidence type="ECO:0000313" key="2">
    <source>
        <dbReference type="Proteomes" id="UP000306954"/>
    </source>
</evidence>
<organism evidence="1 2">
    <name type="scientific">Wallemia ichthyophaga</name>
    <dbReference type="NCBI Taxonomy" id="245174"/>
    <lineage>
        <taxon>Eukaryota</taxon>
        <taxon>Fungi</taxon>
        <taxon>Dikarya</taxon>
        <taxon>Basidiomycota</taxon>
        <taxon>Wallemiomycotina</taxon>
        <taxon>Wallemiomycetes</taxon>
        <taxon>Wallemiales</taxon>
        <taxon>Wallemiaceae</taxon>
        <taxon>Wallemia</taxon>
    </lineage>
</organism>
<name>A0A4T0IE02_WALIC</name>
<protein>
    <submittedName>
        <fullName evidence="1">Uncharacterized protein</fullName>
    </submittedName>
</protein>
<reference evidence="1 2" key="1">
    <citation type="submission" date="2019-03" db="EMBL/GenBank/DDBJ databases">
        <title>Sequencing 23 genomes of Wallemia ichthyophaga.</title>
        <authorList>
            <person name="Gostincar C."/>
        </authorList>
    </citation>
    <scope>NUCLEOTIDE SEQUENCE [LARGE SCALE GENOMIC DNA]</scope>
    <source>
        <strain evidence="1 2">EXF-8621</strain>
    </source>
</reference>
<proteinExistence type="predicted"/>
<comment type="caution">
    <text evidence="1">The sequence shown here is derived from an EMBL/GenBank/DDBJ whole genome shotgun (WGS) entry which is preliminary data.</text>
</comment>
<feature type="non-terminal residue" evidence="1">
    <location>
        <position position="1"/>
    </location>
</feature>
<accession>A0A4T0IE02</accession>
<evidence type="ECO:0000313" key="1">
    <source>
        <dbReference type="EMBL" id="TIB12781.1"/>
    </source>
</evidence>
<gene>
    <name evidence="1" type="ORF">E3P90_01855</name>
</gene>
<dbReference type="AlphaFoldDB" id="A0A4T0IE02"/>